<dbReference type="PANTHER" id="PTHR12049">
    <property type="entry name" value="PROTEIN ARGININE METHYLTRANSFERASE NDUFAF7, MITOCHONDRIAL"/>
    <property type="match status" value="1"/>
</dbReference>
<name>A0A2K9MDG6_9RHOB</name>
<evidence type="ECO:0000313" key="3">
    <source>
        <dbReference type="EMBL" id="AUM73691.1"/>
    </source>
</evidence>
<dbReference type="InterPro" id="IPR038375">
    <property type="entry name" value="NDUFAF7_sf"/>
</dbReference>
<dbReference type="InterPro" id="IPR003788">
    <property type="entry name" value="NDUFAF7"/>
</dbReference>
<dbReference type="SUPFAM" id="SSF53335">
    <property type="entry name" value="S-adenosyl-L-methionine-dependent methyltransferases"/>
    <property type="match status" value="1"/>
</dbReference>
<keyword evidence="4" id="KW-1185">Reference proteome</keyword>
<dbReference type="RefSeq" id="WP_101499045.1">
    <property type="nucleotide sequence ID" value="NZ_CP025583.1"/>
</dbReference>
<proteinExistence type="predicted"/>
<dbReference type="AlphaFoldDB" id="A0A2K9MDG6"/>
<gene>
    <name evidence="3" type="ORF">CYR75_04805</name>
</gene>
<keyword evidence="1 3" id="KW-0489">Methyltransferase</keyword>
<accession>A0A2K9MDG6</accession>
<sequence length="355" mass="37072">MTPLAAVIADEIRSSGPMSLSRYMELCLLHPRHGYYSTRDPFGAQGDFVTAPEISQIFGELLGLWLAQVWLDQGRPAPFTLAEIGPGRGTLMQDARRALRVVPGMGDAARLHLVEASPHLRAVQQQRLGAVTHLDDITQLPQAPLFLIANEFLDALPIQQFRRVAGGWAESLVGLAGDGTLRPGLGPVLDLDLPGEPGDVIERCPAAPTIIGQIAARVAQHGGAALLVDYGGWNGRGDTFQALSRHKPVDPFAAPGTADLTAHVDFAPLAMAAAAEGCAVGFTSQGELLTALGIEARAARLTAAGDKGAAEAARRLTHPDSMGQLFKALAIWPAAAPSPPGFLALGGAALAGRGI</sequence>
<evidence type="ECO:0000256" key="2">
    <source>
        <dbReference type="ARBA" id="ARBA00022679"/>
    </source>
</evidence>
<keyword evidence="2 3" id="KW-0808">Transferase</keyword>
<dbReference type="Gene3D" id="3.40.50.12710">
    <property type="match status" value="1"/>
</dbReference>
<evidence type="ECO:0000313" key="4">
    <source>
        <dbReference type="Proteomes" id="UP000234882"/>
    </source>
</evidence>
<dbReference type="Pfam" id="PF02636">
    <property type="entry name" value="Methyltransf_28"/>
    <property type="match status" value="1"/>
</dbReference>
<dbReference type="GO" id="GO:0035243">
    <property type="term" value="F:protein-arginine omega-N symmetric methyltransferase activity"/>
    <property type="evidence" value="ECO:0007669"/>
    <property type="project" value="TreeGrafter"/>
</dbReference>
<dbReference type="InterPro" id="IPR029063">
    <property type="entry name" value="SAM-dependent_MTases_sf"/>
</dbReference>
<dbReference type="OrthoDB" id="9794208at2"/>
<dbReference type="Proteomes" id="UP000234882">
    <property type="component" value="Chromosome"/>
</dbReference>
<dbReference type="KEGG" id="paru:CYR75_04805"/>
<dbReference type="EMBL" id="CP025583">
    <property type="protein sequence ID" value="AUM73691.1"/>
    <property type="molecule type" value="Genomic_DNA"/>
</dbReference>
<dbReference type="GO" id="GO:0032259">
    <property type="term" value="P:methylation"/>
    <property type="evidence" value="ECO:0007669"/>
    <property type="project" value="UniProtKB-KW"/>
</dbReference>
<dbReference type="PANTHER" id="PTHR12049:SF7">
    <property type="entry name" value="PROTEIN ARGININE METHYLTRANSFERASE NDUFAF7, MITOCHONDRIAL"/>
    <property type="match status" value="1"/>
</dbReference>
<reference evidence="4" key="1">
    <citation type="submission" date="2017-12" db="EMBL/GenBank/DDBJ databases">
        <title>Genomic analysis of Paracoccus sp. CBA4604.</title>
        <authorList>
            <person name="Roh S.W."/>
            <person name="Kim J.Y."/>
            <person name="Kim J.S."/>
        </authorList>
    </citation>
    <scope>NUCLEOTIDE SEQUENCE [LARGE SCALE GENOMIC DNA]</scope>
    <source>
        <strain evidence="4">CBA4604</strain>
    </source>
</reference>
<evidence type="ECO:0000256" key="1">
    <source>
        <dbReference type="ARBA" id="ARBA00022603"/>
    </source>
</evidence>
<organism evidence="3 4">
    <name type="scientific">Paracoccus jeotgali</name>
    <dbReference type="NCBI Taxonomy" id="2065379"/>
    <lineage>
        <taxon>Bacteria</taxon>
        <taxon>Pseudomonadati</taxon>
        <taxon>Pseudomonadota</taxon>
        <taxon>Alphaproteobacteria</taxon>
        <taxon>Rhodobacterales</taxon>
        <taxon>Paracoccaceae</taxon>
        <taxon>Paracoccus</taxon>
    </lineage>
</organism>
<protein>
    <submittedName>
        <fullName evidence="3">Methyltransferase</fullName>
    </submittedName>
</protein>